<organism evidence="1 2">
    <name type="scientific">Eumeta variegata</name>
    <name type="common">Bagworm moth</name>
    <name type="synonym">Eumeta japonica</name>
    <dbReference type="NCBI Taxonomy" id="151549"/>
    <lineage>
        <taxon>Eukaryota</taxon>
        <taxon>Metazoa</taxon>
        <taxon>Ecdysozoa</taxon>
        <taxon>Arthropoda</taxon>
        <taxon>Hexapoda</taxon>
        <taxon>Insecta</taxon>
        <taxon>Pterygota</taxon>
        <taxon>Neoptera</taxon>
        <taxon>Endopterygota</taxon>
        <taxon>Lepidoptera</taxon>
        <taxon>Glossata</taxon>
        <taxon>Ditrysia</taxon>
        <taxon>Tineoidea</taxon>
        <taxon>Psychidae</taxon>
        <taxon>Oiketicinae</taxon>
        <taxon>Eumeta</taxon>
    </lineage>
</organism>
<sequence>MIACAKFQVRDVSRCRVSSGDTSQIATSDLGGCGKMALSRARIGPGAGGAGGAGTCACAGRETHAVSVSNRDF</sequence>
<accession>A0A4C1Y1H3</accession>
<dbReference type="EMBL" id="BGZK01001010">
    <property type="protein sequence ID" value="GBP68409.1"/>
    <property type="molecule type" value="Genomic_DNA"/>
</dbReference>
<evidence type="ECO:0000313" key="2">
    <source>
        <dbReference type="Proteomes" id="UP000299102"/>
    </source>
</evidence>
<evidence type="ECO:0000313" key="1">
    <source>
        <dbReference type="EMBL" id="GBP68409.1"/>
    </source>
</evidence>
<gene>
    <name evidence="1" type="ORF">EVAR_38645_1</name>
</gene>
<dbReference type="Proteomes" id="UP000299102">
    <property type="component" value="Unassembled WGS sequence"/>
</dbReference>
<protein>
    <submittedName>
        <fullName evidence="1">Uncharacterized protein</fullName>
    </submittedName>
</protein>
<name>A0A4C1Y1H3_EUMVA</name>
<reference evidence="1 2" key="1">
    <citation type="journal article" date="2019" name="Commun. Biol.">
        <title>The bagworm genome reveals a unique fibroin gene that provides high tensile strength.</title>
        <authorList>
            <person name="Kono N."/>
            <person name="Nakamura H."/>
            <person name="Ohtoshi R."/>
            <person name="Tomita M."/>
            <person name="Numata K."/>
            <person name="Arakawa K."/>
        </authorList>
    </citation>
    <scope>NUCLEOTIDE SEQUENCE [LARGE SCALE GENOMIC DNA]</scope>
</reference>
<comment type="caution">
    <text evidence="1">The sequence shown here is derived from an EMBL/GenBank/DDBJ whole genome shotgun (WGS) entry which is preliminary data.</text>
</comment>
<dbReference type="AlphaFoldDB" id="A0A4C1Y1H3"/>
<proteinExistence type="predicted"/>
<keyword evidence="2" id="KW-1185">Reference proteome</keyword>